<reference evidence="1" key="1">
    <citation type="submission" date="2022-03" db="EMBL/GenBank/DDBJ databases">
        <authorList>
            <person name="Alioto T."/>
            <person name="Alioto T."/>
            <person name="Gomez Garrido J."/>
        </authorList>
    </citation>
    <scope>NUCLEOTIDE SEQUENCE</scope>
</reference>
<gene>
    <name evidence="1" type="ORF">PECUL_23A037529</name>
</gene>
<proteinExistence type="predicted"/>
<evidence type="ECO:0000313" key="1">
    <source>
        <dbReference type="EMBL" id="CAH2300697.1"/>
    </source>
</evidence>
<feature type="non-terminal residue" evidence="1">
    <location>
        <position position="1"/>
    </location>
</feature>
<protein>
    <recommendedName>
        <fullName evidence="3">Glutathione synthetase</fullName>
    </recommendedName>
</protein>
<name>A0AAD1SGL0_PELCU</name>
<dbReference type="PANTHER" id="PTHR21301">
    <property type="entry name" value="REVERSE TRANSCRIPTASE"/>
    <property type="match status" value="1"/>
</dbReference>
<evidence type="ECO:0008006" key="3">
    <source>
        <dbReference type="Google" id="ProtNLM"/>
    </source>
</evidence>
<sequence>QISNLNKHEIKILKDLYNDESIVIKPADKGGGLVILSKDQYENEAYKQLNDVNTYIKLSNNPTPEMTSKLQMYLEEGKRSGILNKNELIYINIQHPRIPVIYFLPKIHKSLINPPGRPIVSGIGSLFSNLSEYIDILLQPYVEVLDQMPITFRRLLEYCFNGNVSAVYLSSHNITLENNNVDTNDMKQSLYK</sequence>
<dbReference type="PANTHER" id="PTHR21301:SF10">
    <property type="entry name" value="REVERSE TRANSCRIPTASE DOMAIN-CONTAINING PROTEIN"/>
    <property type="match status" value="1"/>
</dbReference>
<dbReference type="AlphaFoldDB" id="A0AAD1SGL0"/>
<evidence type="ECO:0000313" key="2">
    <source>
        <dbReference type="Proteomes" id="UP001295444"/>
    </source>
</evidence>
<keyword evidence="2" id="KW-1185">Reference proteome</keyword>
<organism evidence="1 2">
    <name type="scientific">Pelobates cultripes</name>
    <name type="common">Western spadefoot toad</name>
    <dbReference type="NCBI Taxonomy" id="61616"/>
    <lineage>
        <taxon>Eukaryota</taxon>
        <taxon>Metazoa</taxon>
        <taxon>Chordata</taxon>
        <taxon>Craniata</taxon>
        <taxon>Vertebrata</taxon>
        <taxon>Euteleostomi</taxon>
        <taxon>Amphibia</taxon>
        <taxon>Batrachia</taxon>
        <taxon>Anura</taxon>
        <taxon>Pelobatoidea</taxon>
        <taxon>Pelobatidae</taxon>
        <taxon>Pelobates</taxon>
    </lineage>
</organism>
<dbReference type="EMBL" id="OW240917">
    <property type="protein sequence ID" value="CAH2300697.1"/>
    <property type="molecule type" value="Genomic_DNA"/>
</dbReference>
<accession>A0AAD1SGL0</accession>
<dbReference type="Proteomes" id="UP001295444">
    <property type="component" value="Chromosome 06"/>
</dbReference>